<dbReference type="Proteomes" id="UP000246132">
    <property type="component" value="Unassembled WGS sequence"/>
</dbReference>
<dbReference type="RefSeq" id="WP_109768432.1">
    <property type="nucleotide sequence ID" value="NZ_JASHJQ010000021.1"/>
</dbReference>
<name>A0A3A8A8W6_9HYPH</name>
<dbReference type="InterPro" id="IPR003477">
    <property type="entry name" value="PemK-like"/>
</dbReference>
<dbReference type="Pfam" id="PF02452">
    <property type="entry name" value="PemK_toxin"/>
    <property type="match status" value="1"/>
</dbReference>
<dbReference type="PANTHER" id="PTHR33988:SF2">
    <property type="entry name" value="ENDORIBONUCLEASE MAZF"/>
    <property type="match status" value="1"/>
</dbReference>
<dbReference type="GO" id="GO:0016075">
    <property type="term" value="P:rRNA catabolic process"/>
    <property type="evidence" value="ECO:0007669"/>
    <property type="project" value="TreeGrafter"/>
</dbReference>
<dbReference type="GO" id="GO:0006402">
    <property type="term" value="P:mRNA catabolic process"/>
    <property type="evidence" value="ECO:0007669"/>
    <property type="project" value="TreeGrafter"/>
</dbReference>
<dbReference type="AlphaFoldDB" id="A0A3A8A8W6"/>
<evidence type="ECO:0000313" key="1">
    <source>
        <dbReference type="EMBL" id="RKF05399.1"/>
    </source>
</evidence>
<proteinExistence type="predicted"/>
<organism evidence="1 2">
    <name type="scientific">Oceaniradius stylonematis</name>
    <dbReference type="NCBI Taxonomy" id="2184161"/>
    <lineage>
        <taxon>Bacteria</taxon>
        <taxon>Pseudomonadati</taxon>
        <taxon>Pseudomonadota</taxon>
        <taxon>Alphaproteobacteria</taxon>
        <taxon>Hyphomicrobiales</taxon>
        <taxon>Ahrensiaceae</taxon>
        <taxon>Oceaniradius</taxon>
    </lineage>
</organism>
<dbReference type="InterPro" id="IPR011067">
    <property type="entry name" value="Plasmid_toxin/cell-grow_inhib"/>
</dbReference>
<accession>A0A3A8A8W6</accession>
<dbReference type="EMBL" id="QFWV02000009">
    <property type="protein sequence ID" value="RKF05399.1"/>
    <property type="molecule type" value="Genomic_DNA"/>
</dbReference>
<dbReference type="Gene3D" id="2.30.30.110">
    <property type="match status" value="1"/>
</dbReference>
<protein>
    <submittedName>
        <fullName evidence="1">Type II toxin-antitoxin system PemK/MazF family toxin</fullName>
    </submittedName>
</protein>
<gene>
    <name evidence="1" type="ORF">DEM25_016505</name>
</gene>
<dbReference type="SUPFAM" id="SSF50118">
    <property type="entry name" value="Cell growth inhibitor/plasmid maintenance toxic component"/>
    <property type="match status" value="1"/>
</dbReference>
<dbReference type="PANTHER" id="PTHR33988">
    <property type="entry name" value="ENDORIBONUCLEASE MAZF-RELATED"/>
    <property type="match status" value="1"/>
</dbReference>
<keyword evidence="2" id="KW-1185">Reference proteome</keyword>
<dbReference type="GO" id="GO:0003677">
    <property type="term" value="F:DNA binding"/>
    <property type="evidence" value="ECO:0007669"/>
    <property type="project" value="InterPro"/>
</dbReference>
<dbReference type="OrthoDB" id="3196747at2"/>
<evidence type="ECO:0000313" key="2">
    <source>
        <dbReference type="Proteomes" id="UP000246132"/>
    </source>
</evidence>
<comment type="caution">
    <text evidence="1">The sequence shown here is derived from an EMBL/GenBank/DDBJ whole genome shotgun (WGS) entry which is preliminary data.</text>
</comment>
<reference evidence="1 2" key="1">
    <citation type="journal article" date="2018" name="Int. J. Syst. Bacteriol.">
        <title>Oceaniradius stylonemae gen. nov., sp. nov., isolated from a red alga, Stylonema cornu-cervi.</title>
        <authorList>
            <person name="Jeong S."/>
        </authorList>
    </citation>
    <scope>NUCLEOTIDE SEQUENCE [LARGE SCALE GENOMIC DNA]</scope>
    <source>
        <strain evidence="1 2">StC1</strain>
    </source>
</reference>
<dbReference type="GO" id="GO:0004521">
    <property type="term" value="F:RNA endonuclease activity"/>
    <property type="evidence" value="ECO:0007669"/>
    <property type="project" value="TreeGrafter"/>
</dbReference>
<sequence length="116" mass="12897">MVKRGTIVLMVASRAYNKVRPAVVIQSDASTDHFDSLTLCLVTSEPSEGSALRVPIEPTTRNGLKRKSWVQTEKIVTIPQLETRRVIGEVEPNQMREIDIALATHLNLYALAPSQE</sequence>